<feature type="transmembrane region" description="Helical" evidence="6">
    <location>
        <begin position="303"/>
        <end position="325"/>
    </location>
</feature>
<feature type="transmembrane region" description="Helical" evidence="6">
    <location>
        <begin position="200"/>
        <end position="220"/>
    </location>
</feature>
<gene>
    <name evidence="8" type="ORF">HYG86_12265</name>
</gene>
<dbReference type="Proteomes" id="UP000516160">
    <property type="component" value="Chromosome"/>
</dbReference>
<proteinExistence type="predicted"/>
<feature type="transmembrane region" description="Helical" evidence="6">
    <location>
        <begin position="613"/>
        <end position="638"/>
    </location>
</feature>
<organism evidence="8 9">
    <name type="scientific">Alkalicella caledoniensis</name>
    <dbReference type="NCBI Taxonomy" id="2731377"/>
    <lineage>
        <taxon>Bacteria</taxon>
        <taxon>Bacillati</taxon>
        <taxon>Bacillota</taxon>
        <taxon>Clostridia</taxon>
        <taxon>Eubacteriales</taxon>
        <taxon>Proteinivoracaceae</taxon>
        <taxon>Alkalicella</taxon>
    </lineage>
</organism>
<evidence type="ECO:0000256" key="4">
    <source>
        <dbReference type="ARBA" id="ARBA00022989"/>
    </source>
</evidence>
<comment type="subcellular location">
    <subcellularLocation>
        <location evidence="1">Cell membrane</location>
        <topology evidence="1">Multi-pass membrane protein</topology>
    </subcellularLocation>
</comment>
<feature type="transmembrane region" description="Helical" evidence="6">
    <location>
        <begin position="226"/>
        <end position="246"/>
    </location>
</feature>
<dbReference type="InterPro" id="IPR004869">
    <property type="entry name" value="MMPL_dom"/>
</dbReference>
<dbReference type="KEGG" id="acae:HYG86_12265"/>
<evidence type="ECO:0000313" key="8">
    <source>
        <dbReference type="EMBL" id="QNO15485.1"/>
    </source>
</evidence>
<dbReference type="SUPFAM" id="SSF82866">
    <property type="entry name" value="Multidrug efflux transporter AcrB transmembrane domain"/>
    <property type="match status" value="2"/>
</dbReference>
<dbReference type="Pfam" id="PF03176">
    <property type="entry name" value="MMPL"/>
    <property type="match status" value="2"/>
</dbReference>
<feature type="transmembrane region" description="Helical" evidence="6">
    <location>
        <begin position="572"/>
        <end position="592"/>
    </location>
</feature>
<keyword evidence="4 6" id="KW-1133">Transmembrane helix</keyword>
<protein>
    <submittedName>
        <fullName evidence="8">MMPL family transporter</fullName>
    </submittedName>
</protein>
<evidence type="ECO:0000256" key="2">
    <source>
        <dbReference type="ARBA" id="ARBA00022475"/>
    </source>
</evidence>
<feature type="transmembrane region" description="Helical" evidence="6">
    <location>
        <begin position="14"/>
        <end position="37"/>
    </location>
</feature>
<feature type="transmembrane region" description="Helical" evidence="6">
    <location>
        <begin position="650"/>
        <end position="673"/>
    </location>
</feature>
<dbReference type="RefSeq" id="WP_213165847.1">
    <property type="nucleotide sequence ID" value="NZ_CP058559.1"/>
</dbReference>
<evidence type="ECO:0000313" key="9">
    <source>
        <dbReference type="Proteomes" id="UP000516160"/>
    </source>
</evidence>
<keyword evidence="2" id="KW-1003">Cell membrane</keyword>
<feature type="transmembrane region" description="Helical" evidence="6">
    <location>
        <begin position="267"/>
        <end position="291"/>
    </location>
</feature>
<feature type="transmembrane region" description="Helical" evidence="6">
    <location>
        <begin position="174"/>
        <end position="193"/>
    </location>
</feature>
<keyword evidence="5 6" id="KW-0472">Membrane</keyword>
<keyword evidence="3 6" id="KW-0812">Transmembrane</keyword>
<dbReference type="PANTHER" id="PTHR33406">
    <property type="entry name" value="MEMBRANE PROTEIN MJ1562-RELATED"/>
    <property type="match status" value="1"/>
</dbReference>
<reference evidence="8 9" key="1">
    <citation type="submission" date="2020-07" db="EMBL/GenBank/DDBJ databases">
        <title>Alkalicella. sp. LB2 genome.</title>
        <authorList>
            <person name="Postec A."/>
            <person name="Quemeneur M."/>
        </authorList>
    </citation>
    <scope>NUCLEOTIDE SEQUENCE [LARGE SCALE GENOMIC DNA]</scope>
    <source>
        <strain evidence="8 9">LB2</strain>
    </source>
</reference>
<feature type="domain" description="Membrane transport protein MMPL" evidence="7">
    <location>
        <begin position="122"/>
        <end position="326"/>
    </location>
</feature>
<evidence type="ECO:0000259" key="7">
    <source>
        <dbReference type="Pfam" id="PF03176"/>
    </source>
</evidence>
<evidence type="ECO:0000256" key="6">
    <source>
        <dbReference type="SAM" id="Phobius"/>
    </source>
</evidence>
<feature type="domain" description="Membrane transport protein MMPL" evidence="7">
    <location>
        <begin position="497"/>
        <end position="673"/>
    </location>
</feature>
<keyword evidence="9" id="KW-1185">Reference proteome</keyword>
<dbReference type="AlphaFoldDB" id="A0A7G9W9X3"/>
<dbReference type="PANTHER" id="PTHR33406:SF13">
    <property type="entry name" value="MEMBRANE PROTEIN YDFJ"/>
    <property type="match status" value="1"/>
</dbReference>
<name>A0A7G9W9X3_ALKCA</name>
<dbReference type="InterPro" id="IPR050545">
    <property type="entry name" value="Mycobact_MmpL"/>
</dbReference>
<evidence type="ECO:0000256" key="3">
    <source>
        <dbReference type="ARBA" id="ARBA00022692"/>
    </source>
</evidence>
<dbReference type="Gene3D" id="1.20.1640.10">
    <property type="entry name" value="Multidrug efflux transporter AcrB transmembrane domain"/>
    <property type="match status" value="2"/>
</dbReference>
<evidence type="ECO:0000256" key="5">
    <source>
        <dbReference type="ARBA" id="ARBA00023136"/>
    </source>
</evidence>
<accession>A0A7G9W9X3</accession>
<sequence>MRYFAKILVEKRKIIMFIFLIISIISIFLIPLVGINYDLSAYLPERSNTREAMGIMQKEFSLTSHAQVMVEDISVSEAVLIKGQIEQVEGVKSVIWLDDLVDVYQPLEIHQSKVAENYYKDRVALFQVEFSEDEYSLQTGKAIEELKEVVGERALLRGTAVRSKALRESTLEEVFFITIFVVPIFLLILVITTRSWFEPVIYLFVIGISVIINMGTNLLFGEISFITLSSASVLQLALSMDYSLFLMHRFSEEREKGLDLREAMVKAITKSFSSLAASCLTTVAGFVALMFMRYRIGLDMSLVLGKGIILSLISVIFLLPSVTILSDRIIQRTYHGSFLPSLGIIANGILKKGVPGLVIVGLLVIPGYFAQSSNTFVYGESAVIEDEDSIVGSHQQQIEAKFGVDNPMILLLPPSDRGKENELVKALMEKEYISSIHSLVTLVDPYIPKEVIPRGVLDNFLTQSYSRMVLALDVPVESEITFLAVEDLKGMVHDYYGEGYYLLGSSASVAEIKDLVDKDFTMVDIISVVAVAFIMMIAFRSLSLPILLVLVIKSAIWINMSVPYFMDRSLSFVGYMIVSAVQLGATIDYAILLSNRYMDNRRIMEKKEAAIQALENSGWSIITSALILFVAGMGVYIISTVGEVSEMGLLIGRGALLSGSMVFIVLPQLLVIFDPLIVKTTVRWKHNIENGEEI</sequence>
<dbReference type="EMBL" id="CP058559">
    <property type="protein sequence ID" value="QNO15485.1"/>
    <property type="molecule type" value="Genomic_DNA"/>
</dbReference>
<evidence type="ECO:0000256" key="1">
    <source>
        <dbReference type="ARBA" id="ARBA00004651"/>
    </source>
</evidence>
<dbReference type="GO" id="GO:0005886">
    <property type="term" value="C:plasma membrane"/>
    <property type="evidence" value="ECO:0007669"/>
    <property type="project" value="UniProtKB-SubCell"/>
</dbReference>